<evidence type="ECO:0000313" key="2">
    <source>
        <dbReference type="EMBL" id="KIK47325.1"/>
    </source>
</evidence>
<dbReference type="InParanoid" id="A0A0D0AAN2"/>
<feature type="compositionally biased region" description="Basic and acidic residues" evidence="1">
    <location>
        <begin position="1"/>
        <end position="10"/>
    </location>
</feature>
<evidence type="ECO:0000313" key="3">
    <source>
        <dbReference type="Proteomes" id="UP000054485"/>
    </source>
</evidence>
<accession>A0A0D0AAN2</accession>
<dbReference type="HOGENOM" id="CLU_2623637_0_0_1"/>
<dbReference type="AlphaFoldDB" id="A0A0D0AAN2"/>
<dbReference type="Proteomes" id="UP000054485">
    <property type="component" value="Unassembled WGS sequence"/>
</dbReference>
<reference evidence="3" key="2">
    <citation type="submission" date="2015-01" db="EMBL/GenBank/DDBJ databases">
        <title>Evolutionary Origins and Diversification of the Mycorrhizal Mutualists.</title>
        <authorList>
            <consortium name="DOE Joint Genome Institute"/>
            <consortium name="Mycorrhizal Genomics Consortium"/>
            <person name="Kohler A."/>
            <person name="Kuo A."/>
            <person name="Nagy L.G."/>
            <person name="Floudas D."/>
            <person name="Copeland A."/>
            <person name="Barry K.W."/>
            <person name="Cichocki N."/>
            <person name="Veneault-Fourrey C."/>
            <person name="LaButti K."/>
            <person name="Lindquist E.A."/>
            <person name="Lipzen A."/>
            <person name="Lundell T."/>
            <person name="Morin E."/>
            <person name="Murat C."/>
            <person name="Riley R."/>
            <person name="Ohm R."/>
            <person name="Sun H."/>
            <person name="Tunlid A."/>
            <person name="Henrissat B."/>
            <person name="Grigoriev I.V."/>
            <person name="Hibbett D.S."/>
            <person name="Martin F."/>
        </authorList>
    </citation>
    <scope>NUCLEOTIDE SEQUENCE [LARGE SCALE GENOMIC DNA]</scope>
    <source>
        <strain evidence="3">UH-Slu-Lm8-n1</strain>
    </source>
</reference>
<gene>
    <name evidence="2" type="ORF">CY34DRAFT_799483</name>
</gene>
<proteinExistence type="predicted"/>
<organism evidence="2 3">
    <name type="scientific">Suillus luteus UH-Slu-Lm8-n1</name>
    <dbReference type="NCBI Taxonomy" id="930992"/>
    <lineage>
        <taxon>Eukaryota</taxon>
        <taxon>Fungi</taxon>
        <taxon>Dikarya</taxon>
        <taxon>Basidiomycota</taxon>
        <taxon>Agaricomycotina</taxon>
        <taxon>Agaricomycetes</taxon>
        <taxon>Agaricomycetidae</taxon>
        <taxon>Boletales</taxon>
        <taxon>Suillineae</taxon>
        <taxon>Suillaceae</taxon>
        <taxon>Suillus</taxon>
    </lineage>
</organism>
<name>A0A0D0AAN2_9AGAM</name>
<feature type="region of interest" description="Disordered" evidence="1">
    <location>
        <begin position="1"/>
        <end position="28"/>
    </location>
</feature>
<reference evidence="2 3" key="1">
    <citation type="submission" date="2014-04" db="EMBL/GenBank/DDBJ databases">
        <authorList>
            <consortium name="DOE Joint Genome Institute"/>
            <person name="Kuo A."/>
            <person name="Ruytinx J."/>
            <person name="Rineau F."/>
            <person name="Colpaert J."/>
            <person name="Kohler A."/>
            <person name="Nagy L.G."/>
            <person name="Floudas D."/>
            <person name="Copeland A."/>
            <person name="Barry K.W."/>
            <person name="Cichocki N."/>
            <person name="Veneault-Fourrey C."/>
            <person name="LaButti K."/>
            <person name="Lindquist E.A."/>
            <person name="Lipzen A."/>
            <person name="Lundell T."/>
            <person name="Morin E."/>
            <person name="Murat C."/>
            <person name="Sun H."/>
            <person name="Tunlid A."/>
            <person name="Henrissat B."/>
            <person name="Grigoriev I.V."/>
            <person name="Hibbett D.S."/>
            <person name="Martin F."/>
            <person name="Nordberg H.P."/>
            <person name="Cantor M.N."/>
            <person name="Hua S.X."/>
        </authorList>
    </citation>
    <scope>NUCLEOTIDE SEQUENCE [LARGE SCALE GENOMIC DNA]</scope>
    <source>
        <strain evidence="2 3">UH-Slu-Lm8-n1</strain>
    </source>
</reference>
<dbReference type="EMBL" id="KN835148">
    <property type="protein sequence ID" value="KIK47325.1"/>
    <property type="molecule type" value="Genomic_DNA"/>
</dbReference>
<keyword evidence="3" id="KW-1185">Reference proteome</keyword>
<protein>
    <submittedName>
        <fullName evidence="2">Uncharacterized protein</fullName>
    </submittedName>
</protein>
<sequence length="78" mass="8663">MKIAPDEAHDGVSGQLKTSPASERKLRPSFPSFRHDVKLSIDHGICITAPSYRDSWLALIRCSQLRCARQIARIGSSQ</sequence>
<evidence type="ECO:0000256" key="1">
    <source>
        <dbReference type="SAM" id="MobiDB-lite"/>
    </source>
</evidence>